<dbReference type="PROSITE" id="PS50088">
    <property type="entry name" value="ANK_REPEAT"/>
    <property type="match status" value="1"/>
</dbReference>
<dbReference type="EMBL" id="KV878215">
    <property type="protein sequence ID" value="OJJ32532.1"/>
    <property type="molecule type" value="Genomic_DNA"/>
</dbReference>
<dbReference type="InterPro" id="IPR036770">
    <property type="entry name" value="Ankyrin_rpt-contain_sf"/>
</dbReference>
<gene>
    <name evidence="5" type="ORF">ASPWEDRAFT_44679</name>
</gene>
<keyword evidence="2 3" id="KW-0040">ANK repeat</keyword>
<evidence type="ECO:0000313" key="5">
    <source>
        <dbReference type="EMBL" id="OJJ32532.1"/>
    </source>
</evidence>
<dbReference type="SUPFAM" id="SSF48403">
    <property type="entry name" value="Ankyrin repeat"/>
    <property type="match status" value="1"/>
</dbReference>
<evidence type="ECO:0000256" key="2">
    <source>
        <dbReference type="ARBA" id="ARBA00023043"/>
    </source>
</evidence>
<dbReference type="InterPro" id="IPR002110">
    <property type="entry name" value="Ankyrin_rpt"/>
</dbReference>
<feature type="repeat" description="ANK" evidence="3">
    <location>
        <begin position="49"/>
        <end position="81"/>
    </location>
</feature>
<dbReference type="SMART" id="SM00248">
    <property type="entry name" value="ANK"/>
    <property type="match status" value="2"/>
</dbReference>
<proteinExistence type="predicted"/>
<dbReference type="PROSITE" id="PS50297">
    <property type="entry name" value="ANK_REP_REGION"/>
    <property type="match status" value="1"/>
</dbReference>
<dbReference type="Proteomes" id="UP000184383">
    <property type="component" value="Unassembled WGS sequence"/>
</dbReference>
<accession>A0A1L9RC95</accession>
<feature type="region of interest" description="Disordered" evidence="4">
    <location>
        <begin position="9"/>
        <end position="51"/>
    </location>
</feature>
<evidence type="ECO:0000256" key="4">
    <source>
        <dbReference type="SAM" id="MobiDB-lite"/>
    </source>
</evidence>
<dbReference type="Gene3D" id="1.25.40.20">
    <property type="entry name" value="Ankyrin repeat-containing domain"/>
    <property type="match status" value="1"/>
</dbReference>
<dbReference type="OrthoDB" id="4772757at2759"/>
<reference evidence="6" key="1">
    <citation type="journal article" date="2017" name="Genome Biol.">
        <title>Comparative genomics reveals high biological diversity and specific adaptations in the industrially and medically important fungal genus Aspergillus.</title>
        <authorList>
            <person name="de Vries R.P."/>
            <person name="Riley R."/>
            <person name="Wiebenga A."/>
            <person name="Aguilar-Osorio G."/>
            <person name="Amillis S."/>
            <person name="Uchima C.A."/>
            <person name="Anderluh G."/>
            <person name="Asadollahi M."/>
            <person name="Askin M."/>
            <person name="Barry K."/>
            <person name="Battaglia E."/>
            <person name="Bayram O."/>
            <person name="Benocci T."/>
            <person name="Braus-Stromeyer S.A."/>
            <person name="Caldana C."/>
            <person name="Canovas D."/>
            <person name="Cerqueira G.C."/>
            <person name="Chen F."/>
            <person name="Chen W."/>
            <person name="Choi C."/>
            <person name="Clum A."/>
            <person name="Dos Santos R.A."/>
            <person name="Damasio A.R."/>
            <person name="Diallinas G."/>
            <person name="Emri T."/>
            <person name="Fekete E."/>
            <person name="Flipphi M."/>
            <person name="Freyberg S."/>
            <person name="Gallo A."/>
            <person name="Gournas C."/>
            <person name="Habgood R."/>
            <person name="Hainaut M."/>
            <person name="Harispe M.L."/>
            <person name="Henrissat B."/>
            <person name="Hilden K.S."/>
            <person name="Hope R."/>
            <person name="Hossain A."/>
            <person name="Karabika E."/>
            <person name="Karaffa L."/>
            <person name="Karanyi Z."/>
            <person name="Krasevec N."/>
            <person name="Kuo A."/>
            <person name="Kusch H."/>
            <person name="LaButti K."/>
            <person name="Lagendijk E.L."/>
            <person name="Lapidus A."/>
            <person name="Levasseur A."/>
            <person name="Lindquist E."/>
            <person name="Lipzen A."/>
            <person name="Logrieco A.F."/>
            <person name="MacCabe A."/>
            <person name="Maekelae M.R."/>
            <person name="Malavazi I."/>
            <person name="Melin P."/>
            <person name="Meyer V."/>
            <person name="Mielnichuk N."/>
            <person name="Miskei M."/>
            <person name="Molnar A.P."/>
            <person name="Mule G."/>
            <person name="Ngan C.Y."/>
            <person name="Orejas M."/>
            <person name="Orosz E."/>
            <person name="Ouedraogo J.P."/>
            <person name="Overkamp K.M."/>
            <person name="Park H.-S."/>
            <person name="Perrone G."/>
            <person name="Piumi F."/>
            <person name="Punt P.J."/>
            <person name="Ram A.F."/>
            <person name="Ramon A."/>
            <person name="Rauscher S."/>
            <person name="Record E."/>
            <person name="Riano-Pachon D.M."/>
            <person name="Robert V."/>
            <person name="Roehrig J."/>
            <person name="Ruller R."/>
            <person name="Salamov A."/>
            <person name="Salih N.S."/>
            <person name="Samson R.A."/>
            <person name="Sandor E."/>
            <person name="Sanguinetti M."/>
            <person name="Schuetze T."/>
            <person name="Sepcic K."/>
            <person name="Shelest E."/>
            <person name="Sherlock G."/>
            <person name="Sophianopoulou V."/>
            <person name="Squina F.M."/>
            <person name="Sun H."/>
            <person name="Susca A."/>
            <person name="Todd R.B."/>
            <person name="Tsang A."/>
            <person name="Unkles S.E."/>
            <person name="van de Wiele N."/>
            <person name="van Rossen-Uffink D."/>
            <person name="Oliveira J.V."/>
            <person name="Vesth T.C."/>
            <person name="Visser J."/>
            <person name="Yu J.-H."/>
            <person name="Zhou M."/>
            <person name="Andersen M.R."/>
            <person name="Archer D.B."/>
            <person name="Baker S.E."/>
            <person name="Benoit I."/>
            <person name="Brakhage A.A."/>
            <person name="Braus G.H."/>
            <person name="Fischer R."/>
            <person name="Frisvad J.C."/>
            <person name="Goldman G.H."/>
            <person name="Houbraken J."/>
            <person name="Oakley B."/>
            <person name="Pocsi I."/>
            <person name="Scazzocchio C."/>
            <person name="Seiboth B."/>
            <person name="vanKuyk P.A."/>
            <person name="Wortman J."/>
            <person name="Dyer P.S."/>
            <person name="Grigoriev I.V."/>
        </authorList>
    </citation>
    <scope>NUCLEOTIDE SEQUENCE [LARGE SCALE GENOMIC DNA]</scope>
    <source>
        <strain evidence="6">DTO 134E9</strain>
    </source>
</reference>
<sequence length="112" mass="11883">MKVLLEQGVDPNFTGRSETPIHGLQKGHQGVGRATVENGVDVKSKDGPLGQTPLSIAAGRGHEAVVELLLECGADSESRGVYEQTPLLWAAWKGHSMVVKLLGKCVDPDPKS</sequence>
<dbReference type="RefSeq" id="XP_040686209.1">
    <property type="nucleotide sequence ID" value="XM_040836321.1"/>
</dbReference>
<organism evidence="5 6">
    <name type="scientific">Aspergillus wentii DTO 134E9</name>
    <dbReference type="NCBI Taxonomy" id="1073089"/>
    <lineage>
        <taxon>Eukaryota</taxon>
        <taxon>Fungi</taxon>
        <taxon>Dikarya</taxon>
        <taxon>Ascomycota</taxon>
        <taxon>Pezizomycotina</taxon>
        <taxon>Eurotiomycetes</taxon>
        <taxon>Eurotiomycetidae</taxon>
        <taxon>Eurotiales</taxon>
        <taxon>Aspergillaceae</taxon>
        <taxon>Aspergillus</taxon>
        <taxon>Aspergillus subgen. Cremei</taxon>
    </lineage>
</organism>
<dbReference type="Pfam" id="PF12796">
    <property type="entry name" value="Ank_2"/>
    <property type="match status" value="1"/>
</dbReference>
<dbReference type="VEuPathDB" id="FungiDB:ASPWEDRAFT_44679"/>
<name>A0A1L9RC95_ASPWE</name>
<protein>
    <submittedName>
        <fullName evidence="5">Uncharacterized protein</fullName>
    </submittedName>
</protein>
<keyword evidence="1" id="KW-0677">Repeat</keyword>
<keyword evidence="6" id="KW-1185">Reference proteome</keyword>
<dbReference type="AlphaFoldDB" id="A0A1L9RC95"/>
<evidence type="ECO:0000256" key="1">
    <source>
        <dbReference type="ARBA" id="ARBA00022737"/>
    </source>
</evidence>
<evidence type="ECO:0000313" key="6">
    <source>
        <dbReference type="Proteomes" id="UP000184383"/>
    </source>
</evidence>
<dbReference type="GeneID" id="63752169"/>
<dbReference type="PANTHER" id="PTHR24171">
    <property type="entry name" value="ANKYRIN REPEAT DOMAIN-CONTAINING PROTEIN 39-RELATED"/>
    <property type="match status" value="1"/>
</dbReference>
<evidence type="ECO:0000256" key="3">
    <source>
        <dbReference type="PROSITE-ProRule" id="PRU00023"/>
    </source>
</evidence>